<dbReference type="EMBL" id="KN831949">
    <property type="protein sequence ID" value="KIO11926.1"/>
    <property type="molecule type" value="Genomic_DNA"/>
</dbReference>
<dbReference type="InParanoid" id="A0A0C3PS46"/>
<evidence type="ECO:0000313" key="1">
    <source>
        <dbReference type="EMBL" id="KIO11926.1"/>
    </source>
</evidence>
<protein>
    <recommendedName>
        <fullName evidence="3">F-box domain-containing protein</fullName>
    </recommendedName>
</protein>
<reference evidence="2" key="2">
    <citation type="submission" date="2015-01" db="EMBL/GenBank/DDBJ databases">
        <title>Evolutionary Origins and Diversification of the Mycorrhizal Mutualists.</title>
        <authorList>
            <consortium name="DOE Joint Genome Institute"/>
            <consortium name="Mycorrhizal Genomics Consortium"/>
            <person name="Kohler A."/>
            <person name="Kuo A."/>
            <person name="Nagy L.G."/>
            <person name="Floudas D."/>
            <person name="Copeland A."/>
            <person name="Barry K.W."/>
            <person name="Cichocki N."/>
            <person name="Veneault-Fourrey C."/>
            <person name="LaButti K."/>
            <person name="Lindquist E.A."/>
            <person name="Lipzen A."/>
            <person name="Lundell T."/>
            <person name="Morin E."/>
            <person name="Murat C."/>
            <person name="Riley R."/>
            <person name="Ohm R."/>
            <person name="Sun H."/>
            <person name="Tunlid A."/>
            <person name="Henrissat B."/>
            <person name="Grigoriev I.V."/>
            <person name="Hibbett D.S."/>
            <person name="Martin F."/>
        </authorList>
    </citation>
    <scope>NUCLEOTIDE SEQUENCE [LARGE SCALE GENOMIC DNA]</scope>
    <source>
        <strain evidence="2">Marx 270</strain>
    </source>
</reference>
<organism evidence="1 2">
    <name type="scientific">Pisolithus tinctorius Marx 270</name>
    <dbReference type="NCBI Taxonomy" id="870435"/>
    <lineage>
        <taxon>Eukaryota</taxon>
        <taxon>Fungi</taxon>
        <taxon>Dikarya</taxon>
        <taxon>Basidiomycota</taxon>
        <taxon>Agaricomycotina</taxon>
        <taxon>Agaricomycetes</taxon>
        <taxon>Agaricomycetidae</taxon>
        <taxon>Boletales</taxon>
        <taxon>Sclerodermatineae</taxon>
        <taxon>Pisolithaceae</taxon>
        <taxon>Pisolithus</taxon>
    </lineage>
</organism>
<gene>
    <name evidence="1" type="ORF">M404DRAFT_994619</name>
</gene>
<sequence length="79" mass="8934">MHDCLRILEILYHIIGFLVPERVDNACFIRHMDIAGLARTCKTFKDRAQPSLNSVAMFPPALLWTVGVNWGYRGPGTFA</sequence>
<proteinExistence type="predicted"/>
<dbReference type="HOGENOM" id="CLU_167725_0_0_1"/>
<dbReference type="AlphaFoldDB" id="A0A0C3PS46"/>
<dbReference type="OrthoDB" id="10453547at2759"/>
<evidence type="ECO:0008006" key="3">
    <source>
        <dbReference type="Google" id="ProtNLM"/>
    </source>
</evidence>
<accession>A0A0C3PS46</accession>
<evidence type="ECO:0000313" key="2">
    <source>
        <dbReference type="Proteomes" id="UP000054217"/>
    </source>
</evidence>
<keyword evidence="2" id="KW-1185">Reference proteome</keyword>
<dbReference type="STRING" id="870435.A0A0C3PS46"/>
<reference evidence="1 2" key="1">
    <citation type="submission" date="2014-04" db="EMBL/GenBank/DDBJ databases">
        <authorList>
            <consortium name="DOE Joint Genome Institute"/>
            <person name="Kuo A."/>
            <person name="Kohler A."/>
            <person name="Costa M.D."/>
            <person name="Nagy L.G."/>
            <person name="Floudas D."/>
            <person name="Copeland A."/>
            <person name="Barry K.W."/>
            <person name="Cichocki N."/>
            <person name="Veneault-Fourrey C."/>
            <person name="LaButti K."/>
            <person name="Lindquist E.A."/>
            <person name="Lipzen A."/>
            <person name="Lundell T."/>
            <person name="Morin E."/>
            <person name="Murat C."/>
            <person name="Sun H."/>
            <person name="Tunlid A."/>
            <person name="Henrissat B."/>
            <person name="Grigoriev I.V."/>
            <person name="Hibbett D.S."/>
            <person name="Martin F."/>
            <person name="Nordberg H.P."/>
            <person name="Cantor M.N."/>
            <person name="Hua S.X."/>
        </authorList>
    </citation>
    <scope>NUCLEOTIDE SEQUENCE [LARGE SCALE GENOMIC DNA]</scope>
    <source>
        <strain evidence="1 2">Marx 270</strain>
    </source>
</reference>
<name>A0A0C3PS46_PISTI</name>
<dbReference type="Proteomes" id="UP000054217">
    <property type="component" value="Unassembled WGS sequence"/>
</dbReference>